<organism evidence="14 15">
    <name type="scientific">Acetobacterium paludosum</name>
    <dbReference type="NCBI Taxonomy" id="52693"/>
    <lineage>
        <taxon>Bacteria</taxon>
        <taxon>Bacillati</taxon>
        <taxon>Bacillota</taxon>
        <taxon>Clostridia</taxon>
        <taxon>Eubacteriales</taxon>
        <taxon>Eubacteriaceae</taxon>
        <taxon>Acetobacterium</taxon>
    </lineage>
</organism>
<sequence>MKNKNIHVTTLGCDKNTIDSQLMLGLIQEKQYCIQEDPQDADIIIVNTCCFIQEAKEQSIDYILEYVEYKKSGRCKVLIVAGCMAERYHKELSDEIEEIDGFLGVGHFDNIIDLINRFEESSETQRQDETYLGDIEKEVTAKIKRYIKKGTVSTFVRISEGCDHHCTYCAIPKIRGKYRSRQSQNIFDELYYLKEMGIKEIILIGQDIAPYGRDLDEGYDLPKLLEKIARDFGFKWIRMMYLYPEGITPELLSVVKQYPSICQYFDIPLQHTEDAVLKRMGRKMSFEQIKELVQLIRKSLPDAVLRTSIITGFPGETNDNHSSLLKGINVLEFDHLGVFKYSQEEDTPAAAFQNQIPEELKEKRHNEIMMAQQNISLKNKQRFIGRTVAVLIEGMEEETYTGRFYGDAPEIDGTVYVDSQETPLTIGHFYSVKIRSALEYDLIGEIENELT</sequence>
<evidence type="ECO:0000313" key="14">
    <source>
        <dbReference type="EMBL" id="MBC3888917.1"/>
    </source>
</evidence>
<evidence type="ECO:0000259" key="13">
    <source>
        <dbReference type="PROSITE" id="PS51918"/>
    </source>
</evidence>
<feature type="domain" description="Radical SAM core" evidence="13">
    <location>
        <begin position="148"/>
        <end position="378"/>
    </location>
</feature>
<gene>
    <name evidence="10 14" type="primary">rimO</name>
    <name evidence="14" type="ORF">GH810_11390</name>
</gene>
<dbReference type="Pfam" id="PF18693">
    <property type="entry name" value="TRAM_2"/>
    <property type="match status" value="1"/>
</dbReference>
<dbReference type="GO" id="GO:0035599">
    <property type="term" value="F:aspartic acid methylthiotransferase activity"/>
    <property type="evidence" value="ECO:0007669"/>
    <property type="project" value="TreeGrafter"/>
</dbReference>
<comment type="cofactor">
    <cofactor evidence="10">
        <name>[4Fe-4S] cluster</name>
        <dbReference type="ChEBI" id="CHEBI:49883"/>
    </cofactor>
    <text evidence="10">Binds 2 [4Fe-4S] clusters. One cluster is coordinated with 3 cysteines and an exchangeable S-adenosyl-L-methionine.</text>
</comment>
<dbReference type="InterPro" id="IPR058240">
    <property type="entry name" value="rSAM_sf"/>
</dbReference>
<evidence type="ECO:0000256" key="5">
    <source>
        <dbReference type="ARBA" id="ARBA00022691"/>
    </source>
</evidence>
<keyword evidence="6 10" id="KW-0479">Metal-binding</keyword>
<dbReference type="GO" id="GO:0046872">
    <property type="term" value="F:metal ion binding"/>
    <property type="evidence" value="ECO:0007669"/>
    <property type="project" value="UniProtKB-KW"/>
</dbReference>
<feature type="domain" description="TRAM" evidence="11">
    <location>
        <begin position="381"/>
        <end position="448"/>
    </location>
</feature>
<dbReference type="PROSITE" id="PS01278">
    <property type="entry name" value="MTTASE_RADICAL"/>
    <property type="match status" value="1"/>
</dbReference>
<comment type="catalytic activity">
    <reaction evidence="10">
        <text>L-aspartate(89)-[ribosomal protein uS12]-hydrogen + (sulfur carrier)-SH + AH2 + 2 S-adenosyl-L-methionine = 3-methylsulfanyl-L-aspartate(89)-[ribosomal protein uS12]-hydrogen + (sulfur carrier)-H + 5'-deoxyadenosine + L-methionine + A + S-adenosyl-L-homocysteine + 2 H(+)</text>
        <dbReference type="Rhea" id="RHEA:37087"/>
        <dbReference type="Rhea" id="RHEA-COMP:10460"/>
        <dbReference type="Rhea" id="RHEA-COMP:10461"/>
        <dbReference type="Rhea" id="RHEA-COMP:14737"/>
        <dbReference type="Rhea" id="RHEA-COMP:14739"/>
        <dbReference type="ChEBI" id="CHEBI:13193"/>
        <dbReference type="ChEBI" id="CHEBI:15378"/>
        <dbReference type="ChEBI" id="CHEBI:17319"/>
        <dbReference type="ChEBI" id="CHEBI:17499"/>
        <dbReference type="ChEBI" id="CHEBI:29917"/>
        <dbReference type="ChEBI" id="CHEBI:29961"/>
        <dbReference type="ChEBI" id="CHEBI:57844"/>
        <dbReference type="ChEBI" id="CHEBI:57856"/>
        <dbReference type="ChEBI" id="CHEBI:59789"/>
        <dbReference type="ChEBI" id="CHEBI:64428"/>
        <dbReference type="ChEBI" id="CHEBI:73599"/>
        <dbReference type="EC" id="2.8.4.4"/>
    </reaction>
</comment>
<keyword evidence="3 10" id="KW-0963">Cytoplasm</keyword>
<feature type="binding site" evidence="10">
    <location>
        <position position="169"/>
    </location>
    <ligand>
        <name>[4Fe-4S] cluster</name>
        <dbReference type="ChEBI" id="CHEBI:49883"/>
        <label>2</label>
        <note>4Fe-4S-S-AdoMet</note>
    </ligand>
</feature>
<dbReference type="GO" id="GO:0103039">
    <property type="term" value="F:protein methylthiotransferase activity"/>
    <property type="evidence" value="ECO:0007669"/>
    <property type="project" value="UniProtKB-EC"/>
</dbReference>
<dbReference type="Pfam" id="PF04055">
    <property type="entry name" value="Radical_SAM"/>
    <property type="match status" value="1"/>
</dbReference>
<keyword evidence="15" id="KW-1185">Reference proteome</keyword>
<protein>
    <recommendedName>
        <fullName evidence="10">Ribosomal protein uS12 methylthiotransferase RimO</fullName>
        <shortName evidence="10">uS12 MTTase</shortName>
        <shortName evidence="10">uS12 methylthiotransferase</shortName>
        <ecNumber evidence="10">2.8.4.4</ecNumber>
    </recommendedName>
    <alternativeName>
        <fullName evidence="10">Ribosomal protein uS12 (aspartate-C(3))-methylthiotransferase</fullName>
    </alternativeName>
    <alternativeName>
        <fullName evidence="10">Ribosome maturation factor RimO</fullName>
    </alternativeName>
</protein>
<dbReference type="PANTHER" id="PTHR43837">
    <property type="entry name" value="RIBOSOMAL PROTEIN S12 METHYLTHIOTRANSFERASE RIMO"/>
    <property type="match status" value="1"/>
</dbReference>
<dbReference type="InterPro" id="IPR006638">
    <property type="entry name" value="Elp3/MiaA/NifB-like_rSAM"/>
</dbReference>
<keyword evidence="7 10" id="KW-0408">Iron</keyword>
<evidence type="ECO:0000256" key="8">
    <source>
        <dbReference type="ARBA" id="ARBA00023014"/>
    </source>
</evidence>
<accession>A0A923HWJ6</accession>
<evidence type="ECO:0000259" key="12">
    <source>
        <dbReference type="PROSITE" id="PS51449"/>
    </source>
</evidence>
<dbReference type="AlphaFoldDB" id="A0A923HWJ6"/>
<evidence type="ECO:0000256" key="7">
    <source>
        <dbReference type="ARBA" id="ARBA00023004"/>
    </source>
</evidence>
<keyword evidence="8 10" id="KW-0411">Iron-sulfur</keyword>
<comment type="caution">
    <text evidence="14">The sequence shown here is derived from an EMBL/GenBank/DDBJ whole genome shotgun (WGS) entry which is preliminary data.</text>
</comment>
<dbReference type="InterPro" id="IPR007197">
    <property type="entry name" value="rSAM"/>
</dbReference>
<comment type="catalytic activity">
    <reaction evidence="9">
        <text>N(6)-dimethylallyladenosine(37) in tRNA + (sulfur carrier)-SH + AH2 + 2 S-adenosyl-L-methionine = 2-methylsulfanyl-N(6)-dimethylallyladenosine(37) in tRNA + (sulfur carrier)-H + 5'-deoxyadenosine + L-methionine + A + S-adenosyl-L-homocysteine + 2 H(+)</text>
        <dbReference type="Rhea" id="RHEA:37067"/>
        <dbReference type="Rhea" id="RHEA-COMP:10375"/>
        <dbReference type="Rhea" id="RHEA-COMP:10376"/>
        <dbReference type="Rhea" id="RHEA-COMP:14737"/>
        <dbReference type="Rhea" id="RHEA-COMP:14739"/>
        <dbReference type="ChEBI" id="CHEBI:13193"/>
        <dbReference type="ChEBI" id="CHEBI:15378"/>
        <dbReference type="ChEBI" id="CHEBI:17319"/>
        <dbReference type="ChEBI" id="CHEBI:17499"/>
        <dbReference type="ChEBI" id="CHEBI:29917"/>
        <dbReference type="ChEBI" id="CHEBI:57844"/>
        <dbReference type="ChEBI" id="CHEBI:57856"/>
        <dbReference type="ChEBI" id="CHEBI:59789"/>
        <dbReference type="ChEBI" id="CHEBI:64428"/>
        <dbReference type="ChEBI" id="CHEBI:74415"/>
        <dbReference type="ChEBI" id="CHEBI:74417"/>
        <dbReference type="EC" id="2.8.4.3"/>
    </reaction>
</comment>
<evidence type="ECO:0000313" key="15">
    <source>
        <dbReference type="Proteomes" id="UP000616595"/>
    </source>
</evidence>
<dbReference type="GO" id="GO:0005840">
    <property type="term" value="C:ribosome"/>
    <property type="evidence" value="ECO:0007669"/>
    <property type="project" value="UniProtKB-KW"/>
</dbReference>
<feature type="binding site" evidence="10">
    <location>
        <position position="83"/>
    </location>
    <ligand>
        <name>[4Fe-4S] cluster</name>
        <dbReference type="ChEBI" id="CHEBI:49883"/>
        <label>1</label>
    </ligand>
</feature>
<evidence type="ECO:0000256" key="1">
    <source>
        <dbReference type="ARBA" id="ARBA00003234"/>
    </source>
</evidence>
<comment type="subcellular location">
    <subcellularLocation>
        <location evidence="10">Cytoplasm</location>
    </subcellularLocation>
</comment>
<dbReference type="Pfam" id="PF00919">
    <property type="entry name" value="UPF0004"/>
    <property type="match status" value="1"/>
</dbReference>
<reference evidence="14" key="1">
    <citation type="submission" date="2019-10" db="EMBL/GenBank/DDBJ databases">
        <authorList>
            <person name="Ross D.E."/>
            <person name="Gulliver D."/>
        </authorList>
    </citation>
    <scope>NUCLEOTIDE SEQUENCE</scope>
    <source>
        <strain evidence="14">DER-2019</strain>
    </source>
</reference>
<dbReference type="SFLD" id="SFLDF00274">
    <property type="entry name" value="ribosomal_protein_S12_methylth"/>
    <property type="match status" value="1"/>
</dbReference>
<dbReference type="NCBIfam" id="TIGR01125">
    <property type="entry name" value="30S ribosomal protein S12 methylthiotransferase RimO"/>
    <property type="match status" value="1"/>
</dbReference>
<keyword evidence="5 10" id="KW-0949">S-adenosyl-L-methionine</keyword>
<proteinExistence type="inferred from homology"/>
<dbReference type="SFLD" id="SFLDS00029">
    <property type="entry name" value="Radical_SAM"/>
    <property type="match status" value="1"/>
</dbReference>
<keyword evidence="14" id="KW-0689">Ribosomal protein</keyword>
<dbReference type="Gene3D" id="2.40.50.140">
    <property type="entry name" value="Nucleic acid-binding proteins"/>
    <property type="match status" value="1"/>
</dbReference>
<evidence type="ECO:0000256" key="2">
    <source>
        <dbReference type="ARBA" id="ARBA00022485"/>
    </source>
</evidence>
<dbReference type="InterPro" id="IPR038135">
    <property type="entry name" value="Methylthiotransferase_N_sf"/>
</dbReference>
<evidence type="ECO:0000256" key="9">
    <source>
        <dbReference type="ARBA" id="ARBA00051425"/>
    </source>
</evidence>
<dbReference type="FunFam" id="3.40.50.12160:FF:000003">
    <property type="entry name" value="CDK5 regulatory subunit-associated protein 1"/>
    <property type="match status" value="1"/>
</dbReference>
<reference evidence="14" key="2">
    <citation type="submission" date="2020-10" db="EMBL/GenBank/DDBJ databases">
        <title>Comparative genomics of the Acetobacterium genus.</title>
        <authorList>
            <person name="Marshall C."/>
            <person name="May H."/>
            <person name="Norman S."/>
        </authorList>
    </citation>
    <scope>NUCLEOTIDE SEQUENCE</scope>
    <source>
        <strain evidence="14">DER-2019</strain>
    </source>
</reference>
<dbReference type="InterPro" id="IPR005839">
    <property type="entry name" value="Methylthiotransferase"/>
</dbReference>
<dbReference type="GO" id="GO:0035597">
    <property type="term" value="F:tRNA-2-methylthio-N(6)-dimethylallyladenosine(37) synthase activity"/>
    <property type="evidence" value="ECO:0007669"/>
    <property type="project" value="UniProtKB-EC"/>
</dbReference>
<dbReference type="SMART" id="SM00729">
    <property type="entry name" value="Elp3"/>
    <property type="match status" value="1"/>
</dbReference>
<dbReference type="InterPro" id="IPR012340">
    <property type="entry name" value="NA-bd_OB-fold"/>
</dbReference>
<dbReference type="EC" id="2.8.4.4" evidence="10"/>
<dbReference type="PROSITE" id="PS50926">
    <property type="entry name" value="TRAM"/>
    <property type="match status" value="1"/>
</dbReference>
<dbReference type="PROSITE" id="PS51449">
    <property type="entry name" value="MTTASE_N"/>
    <property type="match status" value="1"/>
</dbReference>
<feature type="domain" description="MTTase N-terminal" evidence="12">
    <location>
        <begin position="4"/>
        <end position="120"/>
    </location>
</feature>
<feature type="binding site" evidence="10">
    <location>
        <position position="162"/>
    </location>
    <ligand>
        <name>[4Fe-4S] cluster</name>
        <dbReference type="ChEBI" id="CHEBI:49883"/>
        <label>2</label>
        <note>4Fe-4S-S-AdoMet</note>
    </ligand>
</feature>
<comment type="function">
    <text evidence="1">Catalyzes the methylthiolation of N6-(dimethylallyl)adenosine (i(6)A), leading to the formation of 2-methylthio-N6-(dimethylallyl)adenosine (ms(2)i(6)A) at position 37 in tRNAs that read codons beginning with uridine.</text>
</comment>
<evidence type="ECO:0000256" key="6">
    <source>
        <dbReference type="ARBA" id="ARBA00022723"/>
    </source>
</evidence>
<evidence type="ECO:0000256" key="10">
    <source>
        <dbReference type="HAMAP-Rule" id="MF_01865"/>
    </source>
</evidence>
<dbReference type="SFLD" id="SFLDG01061">
    <property type="entry name" value="methylthiotransferase"/>
    <property type="match status" value="1"/>
</dbReference>
<evidence type="ECO:0000256" key="4">
    <source>
        <dbReference type="ARBA" id="ARBA00022679"/>
    </source>
</evidence>
<feature type="binding site" evidence="10">
    <location>
        <position position="49"/>
    </location>
    <ligand>
        <name>[4Fe-4S] cluster</name>
        <dbReference type="ChEBI" id="CHEBI:49883"/>
        <label>1</label>
    </ligand>
</feature>
<comment type="similarity">
    <text evidence="10">Belongs to the methylthiotransferase family. RimO subfamily.</text>
</comment>
<feature type="binding site" evidence="10">
    <location>
        <position position="13"/>
    </location>
    <ligand>
        <name>[4Fe-4S] cluster</name>
        <dbReference type="ChEBI" id="CHEBI:49883"/>
        <label>1</label>
    </ligand>
</feature>
<dbReference type="Proteomes" id="UP000616595">
    <property type="component" value="Unassembled WGS sequence"/>
</dbReference>
<feature type="binding site" evidence="10">
    <location>
        <position position="166"/>
    </location>
    <ligand>
        <name>[4Fe-4S] cluster</name>
        <dbReference type="ChEBI" id="CHEBI:49883"/>
        <label>2</label>
        <note>4Fe-4S-S-AdoMet</note>
    </ligand>
</feature>
<dbReference type="InterPro" id="IPR013848">
    <property type="entry name" value="Methylthiotransferase_N"/>
</dbReference>
<dbReference type="EMBL" id="WJBD01000013">
    <property type="protein sequence ID" value="MBC3888917.1"/>
    <property type="molecule type" value="Genomic_DNA"/>
</dbReference>
<dbReference type="HAMAP" id="MF_01865">
    <property type="entry name" value="MTTase_RimO"/>
    <property type="match status" value="1"/>
</dbReference>
<dbReference type="NCBIfam" id="TIGR00089">
    <property type="entry name" value="MiaB/RimO family radical SAM methylthiotransferase"/>
    <property type="match status" value="1"/>
</dbReference>
<dbReference type="SUPFAM" id="SSF102114">
    <property type="entry name" value="Radical SAM enzymes"/>
    <property type="match status" value="1"/>
</dbReference>
<dbReference type="InterPro" id="IPR023404">
    <property type="entry name" value="rSAM_horseshoe"/>
</dbReference>
<dbReference type="RefSeq" id="WP_148567186.1">
    <property type="nucleotide sequence ID" value="NZ_RXYA01000008.1"/>
</dbReference>
<dbReference type="PROSITE" id="PS51918">
    <property type="entry name" value="RADICAL_SAM"/>
    <property type="match status" value="1"/>
</dbReference>
<name>A0A923HWJ6_9FIRM</name>
<dbReference type="FunFam" id="3.80.30.20:FF:000001">
    <property type="entry name" value="tRNA-2-methylthio-N(6)-dimethylallyladenosine synthase 2"/>
    <property type="match status" value="1"/>
</dbReference>
<dbReference type="InterPro" id="IPR002792">
    <property type="entry name" value="TRAM_dom"/>
</dbReference>
<comment type="function">
    <text evidence="10">Catalyzes the methylthiolation of an aspartic acid residue of ribosomal protein uS12.</text>
</comment>
<keyword evidence="14" id="KW-0687">Ribonucleoprotein</keyword>
<evidence type="ECO:0000259" key="11">
    <source>
        <dbReference type="PROSITE" id="PS50926"/>
    </source>
</evidence>
<dbReference type="Gene3D" id="3.40.50.12160">
    <property type="entry name" value="Methylthiotransferase, N-terminal domain"/>
    <property type="match status" value="1"/>
</dbReference>
<dbReference type="OrthoDB" id="9805215at2"/>
<dbReference type="SFLD" id="SFLDG01082">
    <property type="entry name" value="B12-binding_domain_containing"/>
    <property type="match status" value="1"/>
</dbReference>
<dbReference type="PANTHER" id="PTHR43837:SF1">
    <property type="entry name" value="RIBOSOMAL PROTEIN US12 METHYLTHIOTRANSFERASE RIMO"/>
    <property type="match status" value="1"/>
</dbReference>
<dbReference type="CDD" id="cd01335">
    <property type="entry name" value="Radical_SAM"/>
    <property type="match status" value="1"/>
</dbReference>
<dbReference type="Gene3D" id="3.80.30.20">
    <property type="entry name" value="tm_1862 like domain"/>
    <property type="match status" value="1"/>
</dbReference>
<dbReference type="InterPro" id="IPR020612">
    <property type="entry name" value="Methylthiotransferase_CS"/>
</dbReference>
<dbReference type="InterPro" id="IPR005840">
    <property type="entry name" value="Ribosomal_uS12_MeSTrfase_RimO"/>
</dbReference>
<dbReference type="GO" id="GO:0051539">
    <property type="term" value="F:4 iron, 4 sulfur cluster binding"/>
    <property type="evidence" value="ECO:0007669"/>
    <property type="project" value="UniProtKB-UniRule"/>
</dbReference>
<dbReference type="GO" id="GO:0005829">
    <property type="term" value="C:cytosol"/>
    <property type="evidence" value="ECO:0007669"/>
    <property type="project" value="TreeGrafter"/>
</dbReference>
<evidence type="ECO:0000256" key="3">
    <source>
        <dbReference type="ARBA" id="ARBA00022490"/>
    </source>
</evidence>
<keyword evidence="2 10" id="KW-0004">4Fe-4S</keyword>
<keyword evidence="4 10" id="KW-0808">Transferase</keyword>